<dbReference type="RefSeq" id="WP_066604685.1">
    <property type="nucleotide sequence ID" value="NZ_CP014230.1"/>
</dbReference>
<evidence type="ECO:0000256" key="2">
    <source>
        <dbReference type="ARBA" id="ARBA00006774"/>
    </source>
</evidence>
<dbReference type="Gene3D" id="3.10.20.340">
    <property type="entry name" value="ArgJ beta chain, C-terminal domain"/>
    <property type="match status" value="1"/>
</dbReference>
<dbReference type="NCBIfam" id="TIGR00120">
    <property type="entry name" value="ArgJ"/>
    <property type="match status" value="1"/>
</dbReference>
<keyword evidence="8 10" id="KW-0068">Autocatalytic cleavage</keyword>
<feature type="site" description="Involved in the stabilization of negative charge on the oxyanion by the formation of the oxyanion hole" evidence="10">
    <location>
        <position position="108"/>
    </location>
</feature>
<dbReference type="STRING" id="888061.AXF15_06000"/>
<accession>A0A0X8JPT4</accession>
<keyword evidence="5 10" id="KW-0055">Arginine biosynthesis</keyword>
<evidence type="ECO:0000256" key="10">
    <source>
        <dbReference type="HAMAP-Rule" id="MF_01106"/>
    </source>
</evidence>
<comment type="pathway">
    <text evidence="10">Amino-acid biosynthesis; L-arginine biosynthesis; L-ornithine and N-acetyl-L-glutamate from L-glutamate and N(2)-acetyl-L-ornithine (cyclic): step 1/1.</text>
</comment>
<dbReference type="GO" id="GO:0006526">
    <property type="term" value="P:L-arginine biosynthetic process"/>
    <property type="evidence" value="ECO:0007669"/>
    <property type="project" value="UniProtKB-UniRule"/>
</dbReference>
<keyword evidence="12" id="KW-1185">Reference proteome</keyword>
<dbReference type="Proteomes" id="UP000063964">
    <property type="component" value="Chromosome"/>
</dbReference>
<dbReference type="GO" id="GO:0006592">
    <property type="term" value="P:ornithine biosynthetic process"/>
    <property type="evidence" value="ECO:0007669"/>
    <property type="project" value="TreeGrafter"/>
</dbReference>
<comment type="subcellular location">
    <subcellularLocation>
        <location evidence="1 10">Cytoplasm</location>
    </subcellularLocation>
</comment>
<gene>
    <name evidence="10" type="primary">argJ</name>
    <name evidence="11" type="ORF">AXF15_06000</name>
</gene>
<dbReference type="EC" id="2.3.1.1" evidence="10"/>
<dbReference type="FunFam" id="3.10.20.340:FF:000003">
    <property type="entry name" value="Arginine biosynthesis bifunctional protein ArgJ"/>
    <property type="match status" value="1"/>
</dbReference>
<comment type="function">
    <text evidence="10">Catalyzes two activities which are involved in the cyclic version of arginine biosynthesis: the synthesis of N-acetylglutamate from glutamate and acetyl-CoA as the acetyl donor, and of ornithine by transacetylation between N(2)-acetylornithine and glutamate.</text>
</comment>
<feature type="binding site" evidence="10">
    <location>
        <position position="144"/>
    </location>
    <ligand>
        <name>substrate</name>
    </ligand>
</feature>
<comment type="subunit">
    <text evidence="3 10">Heterotetramer of two alpha and two beta chains.</text>
</comment>
<dbReference type="Pfam" id="PF01960">
    <property type="entry name" value="ArgJ"/>
    <property type="match status" value="1"/>
</dbReference>
<evidence type="ECO:0000256" key="5">
    <source>
        <dbReference type="ARBA" id="ARBA00022571"/>
    </source>
</evidence>
<feature type="binding site" evidence="10">
    <location>
        <position position="391"/>
    </location>
    <ligand>
        <name>substrate</name>
    </ligand>
</feature>
<dbReference type="UniPathway" id="UPA00068">
    <property type="reaction ID" value="UER00106"/>
</dbReference>
<comment type="similarity">
    <text evidence="2 10">Belongs to the ArgJ family.</text>
</comment>
<protein>
    <recommendedName>
        <fullName evidence="10">Arginine biosynthesis bifunctional protein ArgJ</fullName>
    </recommendedName>
    <domain>
        <recommendedName>
            <fullName evidence="10">Glutamate N-acetyltransferase</fullName>
            <ecNumber evidence="10">2.3.1.35</ecNumber>
        </recommendedName>
        <alternativeName>
            <fullName evidence="10">Ornithine acetyltransferase</fullName>
            <shortName evidence="10">OATase</shortName>
        </alternativeName>
        <alternativeName>
            <fullName evidence="10">Ornithine transacetylase</fullName>
        </alternativeName>
    </domain>
    <domain>
        <recommendedName>
            <fullName evidence="10">Amino-acid acetyltransferase</fullName>
            <ecNumber evidence="10">2.3.1.1</ecNumber>
        </recommendedName>
        <alternativeName>
            <fullName evidence="10">N-acetylglutamate synthase</fullName>
            <shortName evidence="10">AGSase</shortName>
        </alternativeName>
    </domain>
    <component>
        <recommendedName>
            <fullName evidence="10">Arginine biosynthesis bifunctional protein ArgJ alpha chain</fullName>
        </recommendedName>
    </component>
    <component>
        <recommendedName>
            <fullName evidence="10">Arginine biosynthesis bifunctional protein ArgJ beta chain</fullName>
        </recommendedName>
    </component>
</protein>
<dbReference type="KEGG" id="doa:AXF15_06000"/>
<dbReference type="NCBIfam" id="NF003802">
    <property type="entry name" value="PRK05388.1"/>
    <property type="match status" value="1"/>
</dbReference>
<keyword evidence="4 10" id="KW-0963">Cytoplasm</keyword>
<reference evidence="12" key="1">
    <citation type="submission" date="2016-02" db="EMBL/GenBank/DDBJ databases">
        <authorList>
            <person name="Holder M.E."/>
            <person name="Ajami N.J."/>
            <person name="Petrosino J.F."/>
        </authorList>
    </citation>
    <scope>NUCLEOTIDE SEQUENCE [LARGE SCALE GENOMIC DNA]</scope>
    <source>
        <strain evidence="12">DSM 12838</strain>
    </source>
</reference>
<evidence type="ECO:0000313" key="12">
    <source>
        <dbReference type="Proteomes" id="UP000063964"/>
    </source>
</evidence>
<dbReference type="InterPro" id="IPR002813">
    <property type="entry name" value="Arg_biosynth_ArgJ"/>
</dbReference>
<evidence type="ECO:0000313" key="11">
    <source>
        <dbReference type="EMBL" id="AMD92700.1"/>
    </source>
</evidence>
<dbReference type="GO" id="GO:0005737">
    <property type="term" value="C:cytoplasm"/>
    <property type="evidence" value="ECO:0007669"/>
    <property type="project" value="UniProtKB-SubCell"/>
</dbReference>
<comment type="catalytic activity">
    <reaction evidence="10">
        <text>L-glutamate + acetyl-CoA = N-acetyl-L-glutamate + CoA + H(+)</text>
        <dbReference type="Rhea" id="RHEA:24292"/>
        <dbReference type="ChEBI" id="CHEBI:15378"/>
        <dbReference type="ChEBI" id="CHEBI:29985"/>
        <dbReference type="ChEBI" id="CHEBI:44337"/>
        <dbReference type="ChEBI" id="CHEBI:57287"/>
        <dbReference type="ChEBI" id="CHEBI:57288"/>
        <dbReference type="EC" id="2.3.1.1"/>
    </reaction>
</comment>
<feature type="site" description="Cleavage; by autolysis" evidence="10">
    <location>
        <begin position="180"/>
        <end position="181"/>
    </location>
</feature>
<feature type="binding site" evidence="10">
    <location>
        <position position="181"/>
    </location>
    <ligand>
        <name>substrate</name>
    </ligand>
</feature>
<organism evidence="11 12">
    <name type="scientific">Desulfomicrobium orale DSM 12838</name>
    <dbReference type="NCBI Taxonomy" id="888061"/>
    <lineage>
        <taxon>Bacteria</taxon>
        <taxon>Pseudomonadati</taxon>
        <taxon>Thermodesulfobacteriota</taxon>
        <taxon>Desulfovibrionia</taxon>
        <taxon>Desulfovibrionales</taxon>
        <taxon>Desulfomicrobiaceae</taxon>
        <taxon>Desulfomicrobium</taxon>
    </lineage>
</organism>
<name>A0A0X8JPT4_9BACT</name>
<dbReference type="InterPro" id="IPR042195">
    <property type="entry name" value="ArgJ_beta_C"/>
</dbReference>
<keyword evidence="7 10" id="KW-0808">Transferase</keyword>
<comment type="pathway">
    <text evidence="10">Amino-acid biosynthesis; L-arginine biosynthesis; N(2)-acetyl-L-ornithine from L-glutamate: step 1/4.</text>
</comment>
<dbReference type="Gene3D" id="3.60.70.12">
    <property type="entry name" value="L-amino peptidase D-ALA esterase/amidase"/>
    <property type="match status" value="1"/>
</dbReference>
<feature type="binding site" evidence="10">
    <location>
        <position position="170"/>
    </location>
    <ligand>
        <name>substrate</name>
    </ligand>
</feature>
<dbReference type="GO" id="GO:0004042">
    <property type="term" value="F:L-glutamate N-acetyltransferase activity"/>
    <property type="evidence" value="ECO:0007669"/>
    <property type="project" value="UniProtKB-UniRule"/>
</dbReference>
<dbReference type="PANTHER" id="PTHR23100:SF0">
    <property type="entry name" value="ARGININE BIOSYNTHESIS BIFUNCTIONAL PROTEIN ARGJ, MITOCHONDRIAL"/>
    <property type="match status" value="1"/>
</dbReference>
<proteinExistence type="inferred from homology"/>
<dbReference type="HAMAP" id="MF_01106">
    <property type="entry name" value="ArgJ"/>
    <property type="match status" value="1"/>
</dbReference>
<dbReference type="FunFam" id="3.60.70.12:FF:000001">
    <property type="entry name" value="Arginine biosynthesis bifunctional protein ArgJ, chloroplastic"/>
    <property type="match status" value="1"/>
</dbReference>
<dbReference type="CDD" id="cd02152">
    <property type="entry name" value="OAT"/>
    <property type="match status" value="1"/>
</dbReference>
<feature type="site" description="Involved in the stabilization of negative charge on the oxyanion by the formation of the oxyanion hole" evidence="10">
    <location>
        <position position="107"/>
    </location>
</feature>
<feature type="active site" description="Nucleophile" evidence="10">
    <location>
        <position position="181"/>
    </location>
</feature>
<dbReference type="PANTHER" id="PTHR23100">
    <property type="entry name" value="ARGININE BIOSYNTHESIS BIFUNCTIONAL PROTEIN ARGJ"/>
    <property type="match status" value="1"/>
</dbReference>
<keyword evidence="9 10" id="KW-0012">Acyltransferase</keyword>
<dbReference type="EC" id="2.3.1.35" evidence="10"/>
<feature type="chain" id="PRO_5023484303" description="Arginine biosynthesis bifunctional protein ArgJ beta chain" evidence="10">
    <location>
        <begin position="181"/>
        <end position="391"/>
    </location>
</feature>
<dbReference type="EMBL" id="CP014230">
    <property type="protein sequence ID" value="AMD92700.1"/>
    <property type="molecule type" value="Genomic_DNA"/>
</dbReference>
<evidence type="ECO:0000256" key="4">
    <source>
        <dbReference type="ARBA" id="ARBA00022490"/>
    </source>
</evidence>
<dbReference type="AlphaFoldDB" id="A0A0X8JPT4"/>
<dbReference type="GO" id="GO:0004358">
    <property type="term" value="F:L-glutamate N-acetyltransferase activity, acting on acetyl-L-ornithine as donor"/>
    <property type="evidence" value="ECO:0007669"/>
    <property type="project" value="UniProtKB-UniRule"/>
</dbReference>
<evidence type="ECO:0000256" key="3">
    <source>
        <dbReference type="ARBA" id="ARBA00011475"/>
    </source>
</evidence>
<evidence type="ECO:0000256" key="8">
    <source>
        <dbReference type="ARBA" id="ARBA00022813"/>
    </source>
</evidence>
<keyword evidence="10" id="KW-0511">Multifunctional enzyme</keyword>
<evidence type="ECO:0000256" key="9">
    <source>
        <dbReference type="ARBA" id="ARBA00023315"/>
    </source>
</evidence>
<dbReference type="InterPro" id="IPR016117">
    <property type="entry name" value="ArgJ-like_dom_sf"/>
</dbReference>
<dbReference type="SUPFAM" id="SSF56266">
    <property type="entry name" value="DmpA/ArgJ-like"/>
    <property type="match status" value="1"/>
</dbReference>
<feature type="binding site" evidence="10">
    <location>
        <position position="386"/>
    </location>
    <ligand>
        <name>substrate</name>
    </ligand>
</feature>
<evidence type="ECO:0000256" key="1">
    <source>
        <dbReference type="ARBA" id="ARBA00004496"/>
    </source>
</evidence>
<feature type="chain" id="PRO_5023484302" description="Arginine biosynthesis bifunctional protein ArgJ alpha chain" evidence="10">
    <location>
        <begin position="1"/>
        <end position="180"/>
    </location>
</feature>
<sequence>MNIPAGFRFAVAQCGFKRPDRFDLGVAVSDVPAVAAGVFTTNRFQAAPIQVARQHLKAGRESIRAIVANSGQANACTGQEGLDNCRASLRLLGILGLEPSEVLPASTGVIGDQLKMDLWEKGTAGLRETLGRATLMDLAKAVMTTDTFPKIAAREVRLHGGTARLAGFCKGAGMICPDMATMLGFIFCDAGVEPQWWQEALARCVERSFNAITVDGDTSTNDCVFALANGASVRAEAGDLPPLEGALLEICQDLAYMIVQDAEGGTKVMHIHVTGADTTADARMAARAVGNSPLVKTALYGRDPNWGRIVAALGRSGASFEPEKVTVRIAGKTIFQNGTPVQADWDSLLASALRRDLVNIEVDLGAGNSRTMLMASDLTEEYVKINAEYRS</sequence>
<feature type="binding site" evidence="10">
    <location>
        <position position="263"/>
    </location>
    <ligand>
        <name>substrate</name>
    </ligand>
</feature>
<evidence type="ECO:0000256" key="6">
    <source>
        <dbReference type="ARBA" id="ARBA00022605"/>
    </source>
</evidence>
<evidence type="ECO:0000256" key="7">
    <source>
        <dbReference type="ARBA" id="ARBA00022679"/>
    </source>
</evidence>
<comment type="catalytic activity">
    <reaction evidence="10">
        <text>N(2)-acetyl-L-ornithine + L-glutamate = N-acetyl-L-glutamate + L-ornithine</text>
        <dbReference type="Rhea" id="RHEA:15349"/>
        <dbReference type="ChEBI" id="CHEBI:29985"/>
        <dbReference type="ChEBI" id="CHEBI:44337"/>
        <dbReference type="ChEBI" id="CHEBI:46911"/>
        <dbReference type="ChEBI" id="CHEBI:57805"/>
        <dbReference type="EC" id="2.3.1.35"/>
    </reaction>
</comment>
<keyword evidence="6 10" id="KW-0028">Amino-acid biosynthesis</keyword>
<dbReference type="OrthoDB" id="9804242at2"/>